<accession>A0A5J6WRL0</accession>
<evidence type="ECO:0000313" key="2">
    <source>
        <dbReference type="Proteomes" id="UP000327424"/>
    </source>
</evidence>
<keyword evidence="2" id="KW-1185">Reference proteome</keyword>
<dbReference type="AlphaFoldDB" id="A0A5J6WRL0"/>
<dbReference type="EMBL" id="CP044399">
    <property type="protein sequence ID" value="QFI39480.1"/>
    <property type="molecule type" value="Genomic_DNA"/>
</dbReference>
<name>A0A5J6WRL0_MORMI</name>
<evidence type="ECO:0000313" key="1">
    <source>
        <dbReference type="EMBL" id="QFI39480.1"/>
    </source>
</evidence>
<protein>
    <submittedName>
        <fullName evidence="1">DUF3630 family protein</fullName>
    </submittedName>
</protein>
<reference evidence="1 2" key="1">
    <citation type="submission" date="2019-09" db="EMBL/GenBank/DDBJ databases">
        <title>Hybrid Assembly of the complete Genome of the Deep-Sea Bacterium Moritella marina from long Nanopore and Illumina reads.</title>
        <authorList>
            <person name="Magin S."/>
            <person name="Georgoulis A."/>
            <person name="Papadimitriou K."/>
            <person name="Iliakis G."/>
            <person name="Vorgias C.E."/>
        </authorList>
    </citation>
    <scope>NUCLEOTIDE SEQUENCE [LARGE SCALE GENOMIC DNA]</scope>
    <source>
        <strain evidence="1 2">MP-1</strain>
    </source>
</reference>
<dbReference type="KEGG" id="mmaa:FR932_17355"/>
<dbReference type="OrthoDB" id="6389032at2"/>
<proteinExistence type="predicted"/>
<sequence length="95" mass="10842">MSWTLATQQATDNILMLEHAELNFENFTTLAPTLVALIAARVCDKNWGADRHAWVLEYQDINLLFEFEDYTGSAWLAVAREEDQGILVEIAEKLK</sequence>
<gene>
    <name evidence="1" type="ORF">FR932_17355</name>
</gene>
<dbReference type="RefSeq" id="WP_019441267.1">
    <property type="nucleotide sequence ID" value="NZ_ALOE01000014.1"/>
</dbReference>
<dbReference type="Proteomes" id="UP000327424">
    <property type="component" value="Chromosome"/>
</dbReference>
<organism evidence="1 2">
    <name type="scientific">Moritella marina ATCC 15381</name>
    <dbReference type="NCBI Taxonomy" id="1202962"/>
    <lineage>
        <taxon>Bacteria</taxon>
        <taxon>Pseudomonadati</taxon>
        <taxon>Pseudomonadota</taxon>
        <taxon>Gammaproteobacteria</taxon>
        <taxon>Alteromonadales</taxon>
        <taxon>Moritellaceae</taxon>
        <taxon>Moritella</taxon>
    </lineage>
</organism>
<dbReference type="Pfam" id="PF12305">
    <property type="entry name" value="DUF3630"/>
    <property type="match status" value="1"/>
</dbReference>
<dbReference type="InterPro" id="IPR022080">
    <property type="entry name" value="DUF3630"/>
</dbReference>